<reference evidence="1" key="2">
    <citation type="journal article" date="2015" name="Data Brief">
        <title>Shoot transcriptome of the giant reed, Arundo donax.</title>
        <authorList>
            <person name="Barrero R.A."/>
            <person name="Guerrero F.D."/>
            <person name="Moolhuijzen P."/>
            <person name="Goolsby J.A."/>
            <person name="Tidwell J."/>
            <person name="Bellgard S.E."/>
            <person name="Bellgard M.I."/>
        </authorList>
    </citation>
    <scope>NUCLEOTIDE SEQUENCE</scope>
    <source>
        <tissue evidence="1">Shoot tissue taken approximately 20 cm above the soil surface</tissue>
    </source>
</reference>
<evidence type="ECO:0000313" key="1">
    <source>
        <dbReference type="EMBL" id="JAD82765.1"/>
    </source>
</evidence>
<name>A0A0A9DAT1_ARUDO</name>
<accession>A0A0A9DAT1</accession>
<protein>
    <submittedName>
        <fullName evidence="1">Uncharacterized protein</fullName>
    </submittedName>
</protein>
<sequence>MTLFYSSIVGTPNLRSKFSVHVLGARRLLPVFIHYQRSFEAFLAALLTVIMFQM</sequence>
<dbReference type="AlphaFoldDB" id="A0A0A9DAT1"/>
<organism evidence="1">
    <name type="scientific">Arundo donax</name>
    <name type="common">Giant reed</name>
    <name type="synonym">Donax arundinaceus</name>
    <dbReference type="NCBI Taxonomy" id="35708"/>
    <lineage>
        <taxon>Eukaryota</taxon>
        <taxon>Viridiplantae</taxon>
        <taxon>Streptophyta</taxon>
        <taxon>Embryophyta</taxon>
        <taxon>Tracheophyta</taxon>
        <taxon>Spermatophyta</taxon>
        <taxon>Magnoliopsida</taxon>
        <taxon>Liliopsida</taxon>
        <taxon>Poales</taxon>
        <taxon>Poaceae</taxon>
        <taxon>PACMAD clade</taxon>
        <taxon>Arundinoideae</taxon>
        <taxon>Arundineae</taxon>
        <taxon>Arundo</taxon>
    </lineage>
</organism>
<reference evidence="1" key="1">
    <citation type="submission" date="2014-09" db="EMBL/GenBank/DDBJ databases">
        <authorList>
            <person name="Magalhaes I.L.F."/>
            <person name="Oliveira U."/>
            <person name="Santos F.R."/>
            <person name="Vidigal T.H.D.A."/>
            <person name="Brescovit A.D."/>
            <person name="Santos A.J."/>
        </authorList>
    </citation>
    <scope>NUCLEOTIDE SEQUENCE</scope>
    <source>
        <tissue evidence="1">Shoot tissue taken approximately 20 cm above the soil surface</tissue>
    </source>
</reference>
<dbReference type="EMBL" id="GBRH01215130">
    <property type="protein sequence ID" value="JAD82765.1"/>
    <property type="molecule type" value="Transcribed_RNA"/>
</dbReference>
<proteinExistence type="predicted"/>